<accession>A0A4Z2J7R4</accession>
<reference evidence="1 2" key="1">
    <citation type="submission" date="2019-03" db="EMBL/GenBank/DDBJ databases">
        <title>First draft genome of Liparis tanakae, snailfish: a comprehensive survey of snailfish specific genes.</title>
        <authorList>
            <person name="Kim W."/>
            <person name="Song I."/>
            <person name="Jeong J.-H."/>
            <person name="Kim D."/>
            <person name="Kim S."/>
            <person name="Ryu S."/>
            <person name="Song J.Y."/>
            <person name="Lee S.K."/>
        </authorList>
    </citation>
    <scope>NUCLEOTIDE SEQUENCE [LARGE SCALE GENOMIC DNA]</scope>
    <source>
        <tissue evidence="1">Muscle</tissue>
    </source>
</reference>
<dbReference type="Proteomes" id="UP000314294">
    <property type="component" value="Unassembled WGS sequence"/>
</dbReference>
<keyword evidence="2" id="KW-1185">Reference proteome</keyword>
<protein>
    <submittedName>
        <fullName evidence="1">Uncharacterized protein</fullName>
    </submittedName>
</protein>
<evidence type="ECO:0000313" key="2">
    <source>
        <dbReference type="Proteomes" id="UP000314294"/>
    </source>
</evidence>
<gene>
    <name evidence="1" type="ORF">EYF80_004115</name>
</gene>
<sequence>MRWQGNSCPPQHRVTSQKALLSRKLFRPCSTVLGWNKPAAESSSGSTVEGEGDPALTAIISAMSPFASQACELSGGRRDMTVFSVECKSKLWQGDGRQEYIQRRGFLILLIIQSQIFLIPGQISIPIPLKASAAFLSLKQLILNKCGRKEYWESLWTENVTSLRGSQENRDGKSVHSDDHSFLILKTCHDTGDSREKRLGPPLQQFEPEDHHKDAYDSVELIDDLLGVFVGLL</sequence>
<dbReference type="AlphaFoldDB" id="A0A4Z2J7R4"/>
<name>A0A4Z2J7R4_9TELE</name>
<comment type="caution">
    <text evidence="1">The sequence shown here is derived from an EMBL/GenBank/DDBJ whole genome shotgun (WGS) entry which is preliminary data.</text>
</comment>
<organism evidence="1 2">
    <name type="scientific">Liparis tanakae</name>
    <name type="common">Tanaka's snailfish</name>
    <dbReference type="NCBI Taxonomy" id="230148"/>
    <lineage>
        <taxon>Eukaryota</taxon>
        <taxon>Metazoa</taxon>
        <taxon>Chordata</taxon>
        <taxon>Craniata</taxon>
        <taxon>Vertebrata</taxon>
        <taxon>Euteleostomi</taxon>
        <taxon>Actinopterygii</taxon>
        <taxon>Neopterygii</taxon>
        <taxon>Teleostei</taxon>
        <taxon>Neoteleostei</taxon>
        <taxon>Acanthomorphata</taxon>
        <taxon>Eupercaria</taxon>
        <taxon>Perciformes</taxon>
        <taxon>Cottioidei</taxon>
        <taxon>Cottales</taxon>
        <taxon>Liparidae</taxon>
        <taxon>Liparis</taxon>
    </lineage>
</organism>
<dbReference type="EMBL" id="SRLO01000020">
    <property type="protein sequence ID" value="TNN85482.1"/>
    <property type="molecule type" value="Genomic_DNA"/>
</dbReference>
<evidence type="ECO:0000313" key="1">
    <source>
        <dbReference type="EMBL" id="TNN85482.1"/>
    </source>
</evidence>
<proteinExistence type="predicted"/>